<protein>
    <submittedName>
        <fullName evidence="1">Uncharacterized protein</fullName>
    </submittedName>
</protein>
<sequence length="77" mass="8217">TYSLIAAPEGVMALPETSIQGRQDGFESAWGPTETYAATRTASGTKTDTALIEAPRSISVATRQQMEDRAVQNLDDA</sequence>
<reference evidence="1" key="1">
    <citation type="journal article" date="2019" name="Sci. Rep.">
        <title>Draft genome of Tanacetum cinerariifolium, the natural source of mosquito coil.</title>
        <authorList>
            <person name="Yamashiro T."/>
            <person name="Shiraishi A."/>
            <person name="Satake H."/>
            <person name="Nakayama K."/>
        </authorList>
    </citation>
    <scope>NUCLEOTIDE SEQUENCE</scope>
</reference>
<dbReference type="EMBL" id="BKCJ011887338">
    <property type="protein sequence ID" value="GFD61145.1"/>
    <property type="molecule type" value="Genomic_DNA"/>
</dbReference>
<gene>
    <name evidence="1" type="ORF">Tci_933114</name>
</gene>
<dbReference type="AlphaFoldDB" id="A0A699XMM8"/>
<name>A0A699XMM8_TANCI</name>
<organism evidence="1">
    <name type="scientific">Tanacetum cinerariifolium</name>
    <name type="common">Dalmatian daisy</name>
    <name type="synonym">Chrysanthemum cinerariifolium</name>
    <dbReference type="NCBI Taxonomy" id="118510"/>
    <lineage>
        <taxon>Eukaryota</taxon>
        <taxon>Viridiplantae</taxon>
        <taxon>Streptophyta</taxon>
        <taxon>Embryophyta</taxon>
        <taxon>Tracheophyta</taxon>
        <taxon>Spermatophyta</taxon>
        <taxon>Magnoliopsida</taxon>
        <taxon>eudicotyledons</taxon>
        <taxon>Gunneridae</taxon>
        <taxon>Pentapetalae</taxon>
        <taxon>asterids</taxon>
        <taxon>campanulids</taxon>
        <taxon>Asterales</taxon>
        <taxon>Asteraceae</taxon>
        <taxon>Asteroideae</taxon>
        <taxon>Anthemideae</taxon>
        <taxon>Anthemidinae</taxon>
        <taxon>Tanacetum</taxon>
    </lineage>
</organism>
<feature type="non-terminal residue" evidence="1">
    <location>
        <position position="77"/>
    </location>
</feature>
<proteinExistence type="predicted"/>
<comment type="caution">
    <text evidence="1">The sequence shown here is derived from an EMBL/GenBank/DDBJ whole genome shotgun (WGS) entry which is preliminary data.</text>
</comment>
<dbReference type="SUPFAM" id="SSF56935">
    <property type="entry name" value="Porins"/>
    <property type="match status" value="1"/>
</dbReference>
<feature type="non-terminal residue" evidence="1">
    <location>
        <position position="1"/>
    </location>
</feature>
<evidence type="ECO:0000313" key="1">
    <source>
        <dbReference type="EMBL" id="GFD61145.1"/>
    </source>
</evidence>
<dbReference type="Gene3D" id="2.170.130.10">
    <property type="entry name" value="TonB-dependent receptor, plug domain"/>
    <property type="match status" value="1"/>
</dbReference>
<dbReference type="InterPro" id="IPR037066">
    <property type="entry name" value="Plug_dom_sf"/>
</dbReference>
<accession>A0A699XMM8</accession>